<dbReference type="Proteomes" id="UP000230859">
    <property type="component" value="Unassembled WGS sequence"/>
</dbReference>
<reference evidence="1 2" key="1">
    <citation type="submission" date="2017-09" db="EMBL/GenBank/DDBJ databases">
        <title>Depth-based differentiation of microbial function through sediment-hosted aquifers and enrichment of novel symbionts in the deep terrestrial subsurface.</title>
        <authorList>
            <person name="Probst A.J."/>
            <person name="Ladd B."/>
            <person name="Jarett J.K."/>
            <person name="Geller-Mcgrath D.E."/>
            <person name="Sieber C.M."/>
            <person name="Emerson J.B."/>
            <person name="Anantharaman K."/>
            <person name="Thomas B.C."/>
            <person name="Malmstrom R."/>
            <person name="Stieglmeier M."/>
            <person name="Klingl A."/>
            <person name="Woyke T."/>
            <person name="Ryan C.M."/>
            <person name="Banfield J.F."/>
        </authorList>
    </citation>
    <scope>NUCLEOTIDE SEQUENCE [LARGE SCALE GENOMIC DNA]</scope>
    <source>
        <strain evidence="1">CG11_big_fil_rev_8_21_14_0_20_45_26</strain>
    </source>
</reference>
<organism evidence="1 2">
    <name type="scientific">Candidatus Abzuiibacterium crystallinum</name>
    <dbReference type="NCBI Taxonomy" id="1974748"/>
    <lineage>
        <taxon>Bacteria</taxon>
        <taxon>Pseudomonadati</taxon>
        <taxon>Candidatus Omnitrophota</taxon>
        <taxon>Candidatus Abzuiibacterium</taxon>
    </lineage>
</organism>
<protein>
    <submittedName>
        <fullName evidence="1">Uncharacterized protein</fullName>
    </submittedName>
</protein>
<dbReference type="EMBL" id="PCVY01000067">
    <property type="protein sequence ID" value="PIQ85400.1"/>
    <property type="molecule type" value="Genomic_DNA"/>
</dbReference>
<comment type="caution">
    <text evidence="1">The sequence shown here is derived from an EMBL/GenBank/DDBJ whole genome shotgun (WGS) entry which is preliminary data.</text>
</comment>
<name>A0A2H0LLW5_9BACT</name>
<evidence type="ECO:0000313" key="1">
    <source>
        <dbReference type="EMBL" id="PIQ85400.1"/>
    </source>
</evidence>
<proteinExistence type="predicted"/>
<evidence type="ECO:0000313" key="2">
    <source>
        <dbReference type="Proteomes" id="UP000230859"/>
    </source>
</evidence>
<dbReference type="AlphaFoldDB" id="A0A2H0LLW5"/>
<gene>
    <name evidence="1" type="ORF">COV74_08980</name>
</gene>
<sequence>MLPNAWPFLTALLREIFDVYLLNNDKSPQYDAGTLKKLFLFYASISRTSIFDFKVKAIQELTEKEIKNQIWPLLSKEKRPAKTEMFKKTQSLLQKLLDLTSNEKKFFEEYYQGVPDFSLLFDNAGLVRICQEYPITIWKQAHLTRRKV</sequence>
<accession>A0A2H0LLW5</accession>